<feature type="domain" description="HTH iclR-type" evidence="4">
    <location>
        <begin position="62"/>
        <end position="123"/>
    </location>
</feature>
<evidence type="ECO:0000313" key="6">
    <source>
        <dbReference type="Proteomes" id="UP000183371"/>
    </source>
</evidence>
<evidence type="ECO:0000313" key="5">
    <source>
        <dbReference type="EMBL" id="SFU15046.1"/>
    </source>
</evidence>
<dbReference type="PANTHER" id="PTHR30136">
    <property type="entry name" value="HELIX-TURN-HELIX TRANSCRIPTIONAL REGULATOR, ICLR FAMILY"/>
    <property type="match status" value="1"/>
</dbReference>
<dbReference type="AlphaFoldDB" id="A0A1I7DTW3"/>
<dbReference type="SUPFAM" id="SSF55781">
    <property type="entry name" value="GAF domain-like"/>
    <property type="match status" value="1"/>
</dbReference>
<dbReference type="GO" id="GO:0003677">
    <property type="term" value="F:DNA binding"/>
    <property type="evidence" value="ECO:0007669"/>
    <property type="project" value="UniProtKB-KW"/>
</dbReference>
<dbReference type="InterPro" id="IPR050707">
    <property type="entry name" value="HTH_MetabolicPath_Reg"/>
</dbReference>
<reference evidence="6" key="1">
    <citation type="submission" date="2016-10" db="EMBL/GenBank/DDBJ databases">
        <authorList>
            <person name="Varghese N."/>
            <person name="Submissions S."/>
        </authorList>
    </citation>
    <scope>NUCLEOTIDE SEQUENCE [LARGE SCALE GENOMIC DNA]</scope>
    <source>
        <strain evidence="6">DSM 17465</strain>
    </source>
</reference>
<dbReference type="EMBL" id="FPBD01000010">
    <property type="protein sequence ID" value="SFU15046.1"/>
    <property type="molecule type" value="Genomic_DNA"/>
</dbReference>
<dbReference type="Gene3D" id="1.10.10.10">
    <property type="entry name" value="Winged helix-like DNA-binding domain superfamily/Winged helix DNA-binding domain"/>
    <property type="match status" value="1"/>
</dbReference>
<dbReference type="Proteomes" id="UP000183371">
    <property type="component" value="Unassembled WGS sequence"/>
</dbReference>
<dbReference type="GO" id="GO:0003700">
    <property type="term" value="F:DNA-binding transcription factor activity"/>
    <property type="evidence" value="ECO:0007669"/>
    <property type="project" value="TreeGrafter"/>
</dbReference>
<dbReference type="Gene3D" id="3.30.450.40">
    <property type="match status" value="1"/>
</dbReference>
<evidence type="ECO:0000256" key="2">
    <source>
        <dbReference type="ARBA" id="ARBA00023125"/>
    </source>
</evidence>
<proteinExistence type="predicted"/>
<dbReference type="PROSITE" id="PS51077">
    <property type="entry name" value="HTH_ICLR"/>
    <property type="match status" value="1"/>
</dbReference>
<dbReference type="InterPro" id="IPR029016">
    <property type="entry name" value="GAF-like_dom_sf"/>
</dbReference>
<gene>
    <name evidence="5" type="ORF">SAMN05444141_110115</name>
</gene>
<keyword evidence="1" id="KW-0805">Transcription regulation</keyword>
<dbReference type="SUPFAM" id="SSF46785">
    <property type="entry name" value="Winged helix' DNA-binding domain"/>
    <property type="match status" value="1"/>
</dbReference>
<dbReference type="InterPro" id="IPR005471">
    <property type="entry name" value="Tscrpt_reg_IclR_N"/>
</dbReference>
<evidence type="ECO:0000256" key="3">
    <source>
        <dbReference type="ARBA" id="ARBA00023163"/>
    </source>
</evidence>
<keyword evidence="2 5" id="KW-0238">DNA-binding</keyword>
<name>A0A1I7DTW3_9HYPH</name>
<evidence type="ECO:0000259" key="4">
    <source>
        <dbReference type="PROSITE" id="PS51077"/>
    </source>
</evidence>
<protein>
    <submittedName>
        <fullName evidence="5">DNA-binding transcriptional regulator, IclR family</fullName>
    </submittedName>
</protein>
<accession>A0A1I7DTW3</accession>
<sequence length="308" mass="33538">MLQFRLCLVDQADRRGSMLENSTENAVMLLLITHLKMDQVGIGSMIRDAKAEMATKSPAQSNKSISDGFIVLQALASSDRPMGGRELARVLDMETTRVNRLLKTLASMDILQQTAQRKYEPGPGMHVLAAQSLHASSLLRHSMDALETLTSTGLIVALGVLWRDQVAYLYHRTPGMSAGDALGRIGSRPATMTGVGMALLAAKTDEEIISLYAGRDIPGYPEGPEALMDRITTIRRQNYAYVEVQPDTLGKANDIHQTIATTLGTPTTAALALSGWIPEPSTEELMKLLRGCKEVIEGNMENLSKSDR</sequence>
<keyword evidence="3" id="KW-0804">Transcription</keyword>
<dbReference type="InterPro" id="IPR014757">
    <property type="entry name" value="Tscrpt_reg_IclR_C"/>
</dbReference>
<dbReference type="Pfam" id="PF09339">
    <property type="entry name" value="HTH_IclR"/>
    <property type="match status" value="1"/>
</dbReference>
<dbReference type="InterPro" id="IPR036390">
    <property type="entry name" value="WH_DNA-bd_sf"/>
</dbReference>
<organism evidence="5 6">
    <name type="scientific">Pseudovibrio denitrificans</name>
    <dbReference type="NCBI Taxonomy" id="258256"/>
    <lineage>
        <taxon>Bacteria</taxon>
        <taxon>Pseudomonadati</taxon>
        <taxon>Pseudomonadota</taxon>
        <taxon>Alphaproteobacteria</taxon>
        <taxon>Hyphomicrobiales</taxon>
        <taxon>Stappiaceae</taxon>
        <taxon>Pseudovibrio</taxon>
    </lineage>
</organism>
<keyword evidence="6" id="KW-1185">Reference proteome</keyword>
<dbReference type="InterPro" id="IPR036388">
    <property type="entry name" value="WH-like_DNA-bd_sf"/>
</dbReference>
<dbReference type="PANTHER" id="PTHR30136:SF34">
    <property type="entry name" value="TRANSCRIPTIONAL REGULATOR"/>
    <property type="match status" value="1"/>
</dbReference>
<dbReference type="Pfam" id="PF01614">
    <property type="entry name" value="IclR_C"/>
    <property type="match status" value="1"/>
</dbReference>
<evidence type="ECO:0000256" key="1">
    <source>
        <dbReference type="ARBA" id="ARBA00023015"/>
    </source>
</evidence>
<dbReference type="GO" id="GO:0045892">
    <property type="term" value="P:negative regulation of DNA-templated transcription"/>
    <property type="evidence" value="ECO:0007669"/>
    <property type="project" value="TreeGrafter"/>
</dbReference>